<proteinExistence type="predicted"/>
<dbReference type="Gene3D" id="3.30.420.40">
    <property type="match status" value="2"/>
</dbReference>
<keyword evidence="3" id="KW-1185">Reference proteome</keyword>
<reference evidence="3" key="1">
    <citation type="journal article" date="2019" name="Int. J. Syst. Evol. Microbiol.">
        <title>The Global Catalogue of Microorganisms (GCM) 10K type strain sequencing project: providing services to taxonomists for standard genome sequencing and annotation.</title>
        <authorList>
            <consortium name="The Broad Institute Genomics Platform"/>
            <consortium name="The Broad Institute Genome Sequencing Center for Infectious Disease"/>
            <person name="Wu L."/>
            <person name="Ma J."/>
        </authorList>
    </citation>
    <scope>NUCLEOTIDE SEQUENCE [LARGE SCALE GENOMIC DNA]</scope>
    <source>
        <strain evidence="3">JCM 3369</strain>
    </source>
</reference>
<accession>A0ABW4K038</accession>
<dbReference type="EMBL" id="JBHUFA010000014">
    <property type="protein sequence ID" value="MFD1697093.1"/>
    <property type="molecule type" value="Genomic_DNA"/>
</dbReference>
<dbReference type="PANTHER" id="PTHR11735:SF11">
    <property type="entry name" value="TRNA THREONYLCARBAMOYLADENOSINE BIOSYNTHESIS PROTEIN TSAB"/>
    <property type="match status" value="1"/>
</dbReference>
<keyword evidence="2" id="KW-0012">Acyltransferase</keyword>
<organism evidence="2 3">
    <name type="scientific">Roseibium aestuarii</name>
    <dbReference type="NCBI Taxonomy" id="2600299"/>
    <lineage>
        <taxon>Bacteria</taxon>
        <taxon>Pseudomonadati</taxon>
        <taxon>Pseudomonadota</taxon>
        <taxon>Alphaproteobacteria</taxon>
        <taxon>Hyphomicrobiales</taxon>
        <taxon>Stappiaceae</taxon>
        <taxon>Roseibium</taxon>
    </lineage>
</organism>
<dbReference type="Proteomes" id="UP001597327">
    <property type="component" value="Unassembled WGS sequence"/>
</dbReference>
<name>A0ABW4K038_9HYPH</name>
<dbReference type="InterPro" id="IPR022496">
    <property type="entry name" value="T6A_TsaB"/>
</dbReference>
<comment type="caution">
    <text evidence="2">The sequence shown here is derived from an EMBL/GenBank/DDBJ whole genome shotgun (WGS) entry which is preliminary data.</text>
</comment>
<dbReference type="SUPFAM" id="SSF53067">
    <property type="entry name" value="Actin-like ATPase domain"/>
    <property type="match status" value="1"/>
</dbReference>
<sequence length="224" mass="23153">MRILAIDTALANCAVAVLDTEADGAAPVVVSEEIGRGHAERLMDMIAEAMAEASCVFSALDRIAVTTGPGSFTGMRVGLSVARGFGLVLGMPVVGITTLSALAAPHLEAATTPLYVALEGKGDEVYGQLFGVDGIALSAPEVRRMQDLAAFLPADVRLAGAIAPRIAEVTGLGPERVISDAAYPDVRDVAQLGLSANPQTDLPVPLYLRPPDAAPQKQGKIARQ</sequence>
<feature type="domain" description="Gcp-like" evidence="1">
    <location>
        <begin position="29"/>
        <end position="128"/>
    </location>
</feature>
<keyword evidence="2" id="KW-0808">Transferase</keyword>
<gene>
    <name evidence="2" type="primary">tsaB</name>
    <name evidence="2" type="ORF">ACFSC7_16360</name>
</gene>
<dbReference type="RefSeq" id="WP_149893915.1">
    <property type="nucleotide sequence ID" value="NZ_JBHUFA010000014.1"/>
</dbReference>
<dbReference type="NCBIfam" id="TIGR03725">
    <property type="entry name" value="T6A_YeaZ"/>
    <property type="match status" value="1"/>
</dbReference>
<dbReference type="PANTHER" id="PTHR11735">
    <property type="entry name" value="TRNA N6-ADENOSINE THREONYLCARBAMOYLTRANSFERASE"/>
    <property type="match status" value="1"/>
</dbReference>
<evidence type="ECO:0000259" key="1">
    <source>
        <dbReference type="Pfam" id="PF00814"/>
    </source>
</evidence>
<dbReference type="GO" id="GO:0061711">
    <property type="term" value="F:tRNA N(6)-L-threonylcarbamoyladenine synthase activity"/>
    <property type="evidence" value="ECO:0007669"/>
    <property type="project" value="UniProtKB-EC"/>
</dbReference>
<dbReference type="Pfam" id="PF00814">
    <property type="entry name" value="TsaD"/>
    <property type="match status" value="1"/>
</dbReference>
<dbReference type="InterPro" id="IPR043129">
    <property type="entry name" value="ATPase_NBD"/>
</dbReference>
<protein>
    <submittedName>
        <fullName evidence="2">tRNA (Adenosine(37)-N6)-threonylcarbamoyltransferase complex dimerization subunit type 1 TsaB</fullName>
        <ecNumber evidence="2">2.3.1.234</ecNumber>
    </submittedName>
</protein>
<evidence type="ECO:0000313" key="2">
    <source>
        <dbReference type="EMBL" id="MFD1697093.1"/>
    </source>
</evidence>
<dbReference type="EC" id="2.3.1.234" evidence="2"/>
<dbReference type="InterPro" id="IPR000905">
    <property type="entry name" value="Gcp-like_dom"/>
</dbReference>
<evidence type="ECO:0000313" key="3">
    <source>
        <dbReference type="Proteomes" id="UP001597327"/>
    </source>
</evidence>